<reference evidence="2" key="2">
    <citation type="submission" date="2014-06" db="EMBL/GenBank/DDBJ databases">
        <authorList>
            <person name="Aslett M."/>
        </authorList>
    </citation>
    <scope>NUCLEOTIDE SEQUENCE</scope>
</reference>
<name>A0A068WWY0_ECHGR</name>
<dbReference type="Proteomes" id="UP000492820">
    <property type="component" value="Unassembled WGS sequence"/>
</dbReference>
<dbReference type="AlphaFoldDB" id="A0A068WWY0"/>
<organism evidence="2">
    <name type="scientific">Echinococcus granulosus</name>
    <name type="common">Hydatid tapeworm</name>
    <dbReference type="NCBI Taxonomy" id="6210"/>
    <lineage>
        <taxon>Eukaryota</taxon>
        <taxon>Metazoa</taxon>
        <taxon>Spiralia</taxon>
        <taxon>Lophotrochozoa</taxon>
        <taxon>Platyhelminthes</taxon>
        <taxon>Cestoda</taxon>
        <taxon>Eucestoda</taxon>
        <taxon>Cyclophyllidea</taxon>
        <taxon>Taeniidae</taxon>
        <taxon>Echinococcus</taxon>
        <taxon>Echinococcus granulosus group</taxon>
    </lineage>
</organism>
<dbReference type="EMBL" id="LK028601">
    <property type="protein sequence ID" value="CDS24297.1"/>
    <property type="molecule type" value="Genomic_DNA"/>
</dbReference>
<dbReference type="WBParaSite" id="EgrG_000913500">
    <property type="protein sequence ID" value="EgrG_000913500"/>
    <property type="gene ID" value="EgrG_000913500"/>
</dbReference>
<gene>
    <name evidence="2" type="ORF">EgrG_000913500</name>
</gene>
<reference evidence="2 3" key="1">
    <citation type="journal article" date="2013" name="Nature">
        <title>The genomes of four tapeworm species reveal adaptations to parasitism.</title>
        <authorList>
            <person name="Tsai I.J."/>
            <person name="Zarowiecki M."/>
            <person name="Holroyd N."/>
            <person name="Garciarrubio A."/>
            <person name="Sanchez-Flores A."/>
            <person name="Brooks K.L."/>
            <person name="Tracey A."/>
            <person name="Bobes R.J."/>
            <person name="Fragoso G."/>
            <person name="Sciutto E."/>
            <person name="Aslett M."/>
            <person name="Beasley H."/>
            <person name="Bennett H.M."/>
            <person name="Cai J."/>
            <person name="Camicia F."/>
            <person name="Clark R."/>
            <person name="Cucher M."/>
            <person name="De Silva N."/>
            <person name="Day T.A."/>
            <person name="Deplazes P."/>
            <person name="Estrada K."/>
            <person name="Fernandez C."/>
            <person name="Holland P.W."/>
            <person name="Hou J."/>
            <person name="Hu S."/>
            <person name="Huckvale T."/>
            <person name="Hung S.S."/>
            <person name="Kamenetzky L."/>
            <person name="Keane J.A."/>
            <person name="Kiss F."/>
            <person name="Koziol U."/>
            <person name="Lambert O."/>
            <person name="Liu K."/>
            <person name="Luo X."/>
            <person name="Luo Y."/>
            <person name="Macchiaroli N."/>
            <person name="Nichol S."/>
            <person name="Paps J."/>
            <person name="Parkinson J."/>
            <person name="Pouchkina-Stantcheva N."/>
            <person name="Riddiford N."/>
            <person name="Rosenzvit M."/>
            <person name="Salinas G."/>
            <person name="Wasmuth J.D."/>
            <person name="Zamanian M."/>
            <person name="Zheng Y."/>
            <person name="Cai X."/>
            <person name="Soberon X."/>
            <person name="Olson P.D."/>
            <person name="Laclette J.P."/>
            <person name="Brehm K."/>
            <person name="Berriman M."/>
            <person name="Garciarrubio A."/>
            <person name="Bobes R.J."/>
            <person name="Fragoso G."/>
            <person name="Sanchez-Flores A."/>
            <person name="Estrada K."/>
            <person name="Cevallos M.A."/>
            <person name="Morett E."/>
            <person name="Gonzalez V."/>
            <person name="Portillo T."/>
            <person name="Ochoa-Leyva A."/>
            <person name="Jose M.V."/>
            <person name="Sciutto E."/>
            <person name="Landa A."/>
            <person name="Jimenez L."/>
            <person name="Valdes V."/>
            <person name="Carrero J.C."/>
            <person name="Larralde C."/>
            <person name="Morales-Montor J."/>
            <person name="Limon-Lason J."/>
            <person name="Soberon X."/>
            <person name="Laclette J.P."/>
        </authorList>
    </citation>
    <scope>NUCLEOTIDE SEQUENCE [LARGE SCALE GENOMIC DNA]</scope>
</reference>
<accession>A0A068WWY0</accession>
<proteinExistence type="predicted"/>
<feature type="compositionally biased region" description="Basic and acidic residues" evidence="1">
    <location>
        <begin position="56"/>
        <end position="82"/>
    </location>
</feature>
<feature type="region of interest" description="Disordered" evidence="1">
    <location>
        <begin position="1"/>
        <end position="82"/>
    </location>
</feature>
<sequence length="100" mass="11043">MQGHEGSTNILGGNNSLTRTYPTSLHSGVTGKDRGDSEGARRHETKQTNCNAALTQRDHHTPASCHMRDDLRREEAKGEEREGFKRAYVGMSISNTCKAK</sequence>
<feature type="compositionally biased region" description="Basic and acidic residues" evidence="1">
    <location>
        <begin position="31"/>
        <end position="46"/>
    </location>
</feature>
<reference evidence="4" key="3">
    <citation type="submission" date="2020-10" db="UniProtKB">
        <authorList>
            <consortium name="WormBaseParasite"/>
        </authorList>
    </citation>
    <scope>IDENTIFICATION</scope>
</reference>
<evidence type="ECO:0000313" key="3">
    <source>
        <dbReference type="Proteomes" id="UP000492820"/>
    </source>
</evidence>
<evidence type="ECO:0000313" key="4">
    <source>
        <dbReference type="WBParaSite" id="EgrG_000913500"/>
    </source>
</evidence>
<protein>
    <submittedName>
        <fullName evidence="2 4">Uncharacterized protein</fullName>
    </submittedName>
</protein>
<evidence type="ECO:0000256" key="1">
    <source>
        <dbReference type="SAM" id="MobiDB-lite"/>
    </source>
</evidence>
<feature type="compositionally biased region" description="Polar residues" evidence="1">
    <location>
        <begin position="1"/>
        <end position="27"/>
    </location>
</feature>
<evidence type="ECO:0000313" key="2">
    <source>
        <dbReference type="EMBL" id="CDS24297.1"/>
    </source>
</evidence>